<evidence type="ECO:0000313" key="2">
    <source>
        <dbReference type="EMBL" id="GAA3949109.1"/>
    </source>
</evidence>
<keyword evidence="3" id="KW-1185">Reference proteome</keyword>
<dbReference type="InterPro" id="IPR015943">
    <property type="entry name" value="WD40/YVTN_repeat-like_dom_sf"/>
</dbReference>
<dbReference type="PROSITE" id="PS51257">
    <property type="entry name" value="PROKAR_LIPOPROTEIN"/>
    <property type="match status" value="1"/>
</dbReference>
<dbReference type="PANTHER" id="PTHR47197:SF3">
    <property type="entry name" value="DIHYDRO-HEME D1 DEHYDROGENASE"/>
    <property type="match status" value="1"/>
</dbReference>
<dbReference type="NCBIfam" id="TIGR02276">
    <property type="entry name" value="beta_rpt_yvtn"/>
    <property type="match status" value="1"/>
</dbReference>
<dbReference type="SUPFAM" id="SSF63825">
    <property type="entry name" value="YWTD domain"/>
    <property type="match status" value="1"/>
</dbReference>
<dbReference type="EMBL" id="BAABDH010000105">
    <property type="protein sequence ID" value="GAA3949109.1"/>
    <property type="molecule type" value="Genomic_DNA"/>
</dbReference>
<reference evidence="3" key="1">
    <citation type="journal article" date="2019" name="Int. J. Syst. Evol. Microbiol.">
        <title>The Global Catalogue of Microorganisms (GCM) 10K type strain sequencing project: providing services to taxonomists for standard genome sequencing and annotation.</title>
        <authorList>
            <consortium name="The Broad Institute Genomics Platform"/>
            <consortium name="The Broad Institute Genome Sequencing Center for Infectious Disease"/>
            <person name="Wu L."/>
            <person name="Ma J."/>
        </authorList>
    </citation>
    <scope>NUCLEOTIDE SEQUENCE [LARGE SCALE GENOMIC DNA]</scope>
    <source>
        <strain evidence="3">JCM 17214</strain>
    </source>
</reference>
<dbReference type="InterPro" id="IPR031815">
    <property type="entry name" value="DUF5074"/>
</dbReference>
<organism evidence="2 3">
    <name type="scientific">Hymenobacter algoricola</name>
    <dbReference type="NCBI Taxonomy" id="486267"/>
    <lineage>
        <taxon>Bacteria</taxon>
        <taxon>Pseudomonadati</taxon>
        <taxon>Bacteroidota</taxon>
        <taxon>Cytophagia</taxon>
        <taxon>Cytophagales</taxon>
        <taxon>Hymenobacteraceae</taxon>
        <taxon>Hymenobacter</taxon>
    </lineage>
</organism>
<dbReference type="Gene3D" id="2.130.10.10">
    <property type="entry name" value="YVTN repeat-like/Quinoprotein amine dehydrogenase"/>
    <property type="match status" value="1"/>
</dbReference>
<dbReference type="PANTHER" id="PTHR47197">
    <property type="entry name" value="PROTEIN NIRF"/>
    <property type="match status" value="1"/>
</dbReference>
<protein>
    <recommendedName>
        <fullName evidence="4">YncE family protein</fullName>
    </recommendedName>
</protein>
<gene>
    <name evidence="2" type="ORF">GCM10022406_33650</name>
</gene>
<keyword evidence="1" id="KW-0732">Signal</keyword>
<dbReference type="RefSeq" id="WP_345116586.1">
    <property type="nucleotide sequence ID" value="NZ_BAABDH010000105.1"/>
</dbReference>
<comment type="caution">
    <text evidence="2">The sequence shown here is derived from an EMBL/GenBank/DDBJ whole genome shotgun (WGS) entry which is preliminary data.</text>
</comment>
<feature type="signal peptide" evidence="1">
    <location>
        <begin position="1"/>
        <end position="21"/>
    </location>
</feature>
<evidence type="ECO:0008006" key="4">
    <source>
        <dbReference type="Google" id="ProtNLM"/>
    </source>
</evidence>
<dbReference type="Proteomes" id="UP001499909">
    <property type="component" value="Unassembled WGS sequence"/>
</dbReference>
<name>A0ABP7NKB3_9BACT</name>
<proteinExistence type="predicted"/>
<evidence type="ECO:0000313" key="3">
    <source>
        <dbReference type="Proteomes" id="UP001499909"/>
    </source>
</evidence>
<dbReference type="Pfam" id="PF16819">
    <property type="entry name" value="DUF5074"/>
    <property type="match status" value="1"/>
</dbReference>
<dbReference type="InterPro" id="IPR051200">
    <property type="entry name" value="Host-pathogen_enzymatic-act"/>
</dbReference>
<dbReference type="InterPro" id="IPR011964">
    <property type="entry name" value="YVTN_b-propeller_repeat"/>
</dbReference>
<sequence length="362" mass="38574">MTSPSRLFTFFKQLVLTGAGAAALLSCSDDTIDGPAFNILKNGSNVFVLNEGKYGTPNGAVSYFQKANSTVADLNIFQTVNSRELGDVVQSMTVINGQGYIVANNSKKVEVVNMTTFQTVATITGLEQPRYVVAVAANKAYVSEWINFSSPKGRIAVIDLGTNTITKTIAVGPQPERLLVANNRVYVGNTGDDTLRVINPATDAVESKIKVKDAPGSLVLDKSGAIWVLCQGITKYGPGPLYPVIQDTQGNLVKFAPTLPTAQTVLPFTGHPGGLRLNGAADQLYYRFGGGLYNMAITATALPARALIARRFNGADIDPQDNTIYGSVGSFSTTGRFIRYKPDGMAIDSFGVSIGPTGFLFY</sequence>
<evidence type="ECO:0000256" key="1">
    <source>
        <dbReference type="SAM" id="SignalP"/>
    </source>
</evidence>
<accession>A0ABP7NKB3</accession>
<feature type="chain" id="PRO_5047125946" description="YncE family protein" evidence="1">
    <location>
        <begin position="22"/>
        <end position="362"/>
    </location>
</feature>